<name>A0A5B8MZ74_9CHLO</name>
<accession>A0A5B8MZ74</accession>
<sequence length="408" mass="45043">MRRRVGYARQSQRRGSVTLAVVVACVSLFLSSLPWVEGTVYFVPGLHNHHERYGVLAREQPPSGESGALREIKRSRVDVVRMPITKIVSQAKAPAAPGQGEAASTGVGSKRVVECSSLTGPHCFKSFSDGLKLSQYQPKFPLQGVHEVTEESLQLTILSSPGDVLILFYMGGEPSALELRKHFVKAGLYLQGQIDVAAIDCSTESTTGISSYCKEVREGGGTGSVIMLKHFRRLSDNFYTIHSKAVESKTDLSIHDTIEFLRSPPGHGEDDPRKMLQHSKKRMLVVRNRSTHTVRISWEIKPNQERTYYELVPGASQLVNVFVSQKWLIREKTTKAVVKEVVVKPDMTMGGVTLHIVTDETVTSGIESDNNVRRLRIFQKAGQQLLASSKEEANREGGGEEGEEGEGE</sequence>
<dbReference type="PROSITE" id="PS51257">
    <property type="entry name" value="PROKAR_LIPOPROTEIN"/>
    <property type="match status" value="1"/>
</dbReference>
<organism evidence="2 3">
    <name type="scientific">Chloropicon primus</name>
    <dbReference type="NCBI Taxonomy" id="1764295"/>
    <lineage>
        <taxon>Eukaryota</taxon>
        <taxon>Viridiplantae</taxon>
        <taxon>Chlorophyta</taxon>
        <taxon>Chloropicophyceae</taxon>
        <taxon>Chloropicales</taxon>
        <taxon>Chloropicaceae</taxon>
        <taxon>Chloropicon</taxon>
    </lineage>
</organism>
<protein>
    <recommendedName>
        <fullName evidence="4">von Hippel-Lindau disease tumour suppressor beta domain-containing protein</fullName>
    </recommendedName>
</protein>
<dbReference type="InterPro" id="IPR036249">
    <property type="entry name" value="Thioredoxin-like_sf"/>
</dbReference>
<evidence type="ECO:0000313" key="2">
    <source>
        <dbReference type="EMBL" id="QDZ24714.1"/>
    </source>
</evidence>
<dbReference type="SUPFAM" id="SSF52833">
    <property type="entry name" value="Thioredoxin-like"/>
    <property type="match status" value="1"/>
</dbReference>
<feature type="compositionally biased region" description="Acidic residues" evidence="1">
    <location>
        <begin position="399"/>
        <end position="408"/>
    </location>
</feature>
<gene>
    <name evidence="2" type="ORF">A3770_14p72320</name>
</gene>
<feature type="compositionally biased region" description="Basic and acidic residues" evidence="1">
    <location>
        <begin position="389"/>
        <end position="398"/>
    </location>
</feature>
<dbReference type="SUPFAM" id="SSF49468">
    <property type="entry name" value="VHL"/>
    <property type="match status" value="1"/>
</dbReference>
<feature type="region of interest" description="Disordered" evidence="1">
    <location>
        <begin position="385"/>
        <end position="408"/>
    </location>
</feature>
<evidence type="ECO:0008006" key="4">
    <source>
        <dbReference type="Google" id="ProtNLM"/>
    </source>
</evidence>
<evidence type="ECO:0000313" key="3">
    <source>
        <dbReference type="Proteomes" id="UP000316726"/>
    </source>
</evidence>
<dbReference type="AlphaFoldDB" id="A0A5B8MZ74"/>
<reference evidence="2 3" key="1">
    <citation type="submission" date="2018-07" db="EMBL/GenBank/DDBJ databases">
        <title>The complete nuclear genome of the prasinophyte Chloropicon primus (CCMP1205).</title>
        <authorList>
            <person name="Pombert J.-F."/>
            <person name="Otis C."/>
            <person name="Turmel M."/>
            <person name="Lemieux C."/>
        </authorList>
    </citation>
    <scope>NUCLEOTIDE SEQUENCE [LARGE SCALE GENOMIC DNA]</scope>
    <source>
        <strain evidence="2 3">CCMP1205</strain>
    </source>
</reference>
<evidence type="ECO:0000256" key="1">
    <source>
        <dbReference type="SAM" id="MobiDB-lite"/>
    </source>
</evidence>
<dbReference type="Proteomes" id="UP000316726">
    <property type="component" value="Chromosome 14"/>
</dbReference>
<keyword evidence="3" id="KW-1185">Reference proteome</keyword>
<proteinExistence type="predicted"/>
<dbReference type="InterPro" id="IPR036208">
    <property type="entry name" value="VHL_sf"/>
</dbReference>
<dbReference type="EMBL" id="CP031047">
    <property type="protein sequence ID" value="QDZ24714.1"/>
    <property type="molecule type" value="Genomic_DNA"/>
</dbReference>